<evidence type="ECO:0000259" key="2">
    <source>
        <dbReference type="Pfam" id="PF01364"/>
    </source>
</evidence>
<dbReference type="Gene3D" id="3.40.50.1460">
    <property type="match status" value="1"/>
</dbReference>
<evidence type="ECO:0000313" key="3">
    <source>
        <dbReference type="EMBL" id="VAX07157.1"/>
    </source>
</evidence>
<feature type="domain" description="Gingipain" evidence="2">
    <location>
        <begin position="1156"/>
        <end position="1498"/>
    </location>
</feature>
<dbReference type="InterPro" id="IPR029030">
    <property type="entry name" value="Caspase-like_dom_sf"/>
</dbReference>
<dbReference type="Pfam" id="PF01364">
    <property type="entry name" value="Peptidase_C25"/>
    <property type="match status" value="1"/>
</dbReference>
<organism evidence="3">
    <name type="scientific">hydrothermal vent metagenome</name>
    <dbReference type="NCBI Taxonomy" id="652676"/>
    <lineage>
        <taxon>unclassified sequences</taxon>
        <taxon>metagenomes</taxon>
        <taxon>ecological metagenomes</taxon>
    </lineage>
</organism>
<dbReference type="GO" id="GO:0006508">
    <property type="term" value="P:proteolysis"/>
    <property type="evidence" value="ECO:0007669"/>
    <property type="project" value="InterPro"/>
</dbReference>
<name>A0A3B1BR53_9ZZZZ</name>
<keyword evidence="1" id="KW-0732">Signal</keyword>
<evidence type="ECO:0000256" key="1">
    <source>
        <dbReference type="ARBA" id="ARBA00022729"/>
    </source>
</evidence>
<proteinExistence type="predicted"/>
<gene>
    <name evidence="3" type="ORF">MNBD_GAMMA26-1433</name>
</gene>
<dbReference type="EMBL" id="UOFX01000021">
    <property type="protein sequence ID" value="VAX07157.1"/>
    <property type="molecule type" value="Genomic_DNA"/>
</dbReference>
<dbReference type="Gene3D" id="3.40.50.10390">
    <property type="entry name" value="Gingipain r, domain 1"/>
    <property type="match status" value="1"/>
</dbReference>
<protein>
    <recommendedName>
        <fullName evidence="2">Gingipain domain-containing protein</fullName>
    </recommendedName>
</protein>
<reference evidence="3" key="1">
    <citation type="submission" date="2018-06" db="EMBL/GenBank/DDBJ databases">
        <authorList>
            <person name="Zhirakovskaya E."/>
        </authorList>
    </citation>
    <scope>NUCLEOTIDE SEQUENCE</scope>
</reference>
<dbReference type="InterPro" id="IPR001769">
    <property type="entry name" value="Gingipain"/>
</dbReference>
<dbReference type="InterPro" id="IPR029031">
    <property type="entry name" value="Gingipain_N_sf"/>
</dbReference>
<sequence>MKTVHTNALSCSGFLAICLVLALICFGSGNVQAAWVDVGITQSSDDAEEQSILNLTSSDLELVDEGATEQEVGVRFQNVTIPPGSTINSAYIDFVVDETDSGATNLIIEGEDEDDAVTFSTAANITGRTRTSASVTWNSVPAWGTVGTTQTTPNLASIVQEIVNRGGWFSGNSMAILFSGTGERTAESYNGVSASAPTLRVNYGPGVGTDISIQVSQSSDDAEEQFSMELGSSDLELVDDGGTQQQVGLRYQAVEIPQGATILEAYLTFDTDETNSGATNLTFHGQDADDTVTFSSSALISGRTKTSASADWNGVPAWNTVDELHQSPDLAAIVQEIVDRGGWVSGNSMVLMITGTGERTAESWNGEDGPVLSIRYDGTIAPIASDLCYTVADSGDTLVTVPLTGATAGDGTSVGNTGTTSIEAITYDSVNGNLYAADAGQLGRLNRTTGTFYPMNSTFGTGAGTIGGVPTNITFTDSDSLSFNPVTTEMYGIHVRGGNDVLFKINYYTGAHISGAFGAGIDYLEITGGPTATDGMAIDPTTNTTYLMDNDILYTLSLTTGVTTVVGPLIRTEGGTVPSDMEGLGFADNGVLYGTTGNNGASATDNRLWSIATGTADATIIDSDGNGIGVGSDYESVDCVFNTAASTLATIGDMLAYSEGSRVVVQWNTLSEQGTVGFHLERLDEGSGKYQRLNKKLLPGLLHSRYGGTYRYRDRKARVGNTYTYRLVEVEASGNTRTYGPYTLTVAEGAPVEYSSVQDGFERTVLRFKRPVVNFERAARPRPTLKQARIKANRMARSKAKRVARSKAKQKKRWRKGPAVKVQVREDGLYYLSAAALSDLFELSKVEISRRIKQNWLRLTNRGKRVATLAAPGNVGLYFYGQAIDSLYTQDNLYRLTFGKGLRMAKRNGRAPTPVTGQSFQAVVHAEVDQYAAVNLFEDPGADYWMWDYLMPGLGIDSKAFTVSSPGLAGAQGGKATLVVRLQGGSEAVVGLDHHALVSFNGVEVGAAQWDGLTAKEMTLELPLDLLNDGENTVEVAGVLGNGVPYSLIYINEFTLSYPRVYTTDHNHLEVHRAGHKVISIDGFNSELILAFDISNPSRPRLIKRPTIDGEDNNYRISFRANAGRYLALTHEAVAVPEDLVVDIPSRLKKRHRVDYLIITSSDLMAAAQELADYRQGQNLRTMVVDIEDIYDEFSFGLKNPVAIEAFLRYAYARYRPGPRYVVLAGEGSYDYKDHMGFGDGIIPALLTATPDGLFPSDNLYADVVGDDSVPEIAIGRLPVINAEELTAYLVKLQAYEAASGGLWESQAILAADAADKGGNFSSVNQMIGELFPPEYLIDRLDLDTMPLADARQQLLDGLNEGRAFVNFTGHGSIVGLGNNGLFTSSDVATLDNAERLPVLTALTCLAGHFGYPGFDSIAENLVIKPDGGAIAVWSPSGMSMNDRASIMGRGFYSAIFQDQGENLVLGDALLKAKINYAKDGIDPYLLNTFNLIGDPATIMK</sequence>
<accession>A0A3B1BR53</accession>
<dbReference type="GO" id="GO:0008234">
    <property type="term" value="F:cysteine-type peptidase activity"/>
    <property type="evidence" value="ECO:0007669"/>
    <property type="project" value="InterPro"/>
</dbReference>
<dbReference type="SUPFAM" id="SSF52129">
    <property type="entry name" value="Caspase-like"/>
    <property type="match status" value="1"/>
</dbReference>